<keyword evidence="6" id="KW-1185">Reference proteome</keyword>
<evidence type="ECO:0000256" key="1">
    <source>
        <dbReference type="ARBA" id="ARBA00006930"/>
    </source>
</evidence>
<dbReference type="RefSeq" id="WP_125715850.1">
    <property type="nucleotide sequence ID" value="NZ_JBHTOP010000022.1"/>
</dbReference>
<evidence type="ECO:0000256" key="4">
    <source>
        <dbReference type="SAM" id="Coils"/>
    </source>
</evidence>
<name>A0ABW4J8G5_9LACO</name>
<organism evidence="5 6">
    <name type="scientific">Agrilactobacillus yilanensis</name>
    <dbReference type="NCBI Taxonomy" id="2485997"/>
    <lineage>
        <taxon>Bacteria</taxon>
        <taxon>Bacillati</taxon>
        <taxon>Bacillota</taxon>
        <taxon>Bacilli</taxon>
        <taxon>Lactobacillales</taxon>
        <taxon>Lactobacillaceae</taxon>
        <taxon>Agrilactobacillus</taxon>
    </lineage>
</organism>
<feature type="coiled-coil region" evidence="4">
    <location>
        <begin position="811"/>
        <end position="838"/>
    </location>
</feature>
<protein>
    <recommendedName>
        <fullName evidence="3">Nuclease SbcCD subunit C</fullName>
    </recommendedName>
</protein>
<comment type="subunit">
    <text evidence="2">Heterodimer of SbcC and SbcD.</text>
</comment>
<comment type="similarity">
    <text evidence="1">Belongs to the SMC family. SbcC subfamily.</text>
</comment>
<proteinExistence type="inferred from homology"/>
<gene>
    <name evidence="5" type="ORF">ACFQ5M_07575</name>
</gene>
<dbReference type="InterPro" id="IPR025662">
    <property type="entry name" value="Sigma_54_int_dom_ATP-bd_1"/>
</dbReference>
<evidence type="ECO:0000313" key="5">
    <source>
        <dbReference type="EMBL" id="MFD1671949.1"/>
    </source>
</evidence>
<feature type="coiled-coil region" evidence="4">
    <location>
        <begin position="394"/>
        <end position="428"/>
    </location>
</feature>
<dbReference type="SUPFAM" id="SSF52540">
    <property type="entry name" value="P-loop containing nucleoside triphosphate hydrolases"/>
    <property type="match status" value="1"/>
</dbReference>
<dbReference type="Gene3D" id="3.40.50.300">
    <property type="entry name" value="P-loop containing nucleotide triphosphate hydrolases"/>
    <property type="match status" value="2"/>
</dbReference>
<feature type="coiled-coil region" evidence="4">
    <location>
        <begin position="234"/>
        <end position="268"/>
    </location>
</feature>
<dbReference type="PANTHER" id="PTHR32114:SF2">
    <property type="entry name" value="ABC TRANSPORTER ABCH.3"/>
    <property type="match status" value="1"/>
</dbReference>
<comment type="caution">
    <text evidence="5">The sequence shown here is derived from an EMBL/GenBank/DDBJ whole genome shotgun (WGS) entry which is preliminary data.</text>
</comment>
<dbReference type="Pfam" id="PF13558">
    <property type="entry name" value="SbcC_Walker_B"/>
    <property type="match status" value="1"/>
</dbReference>
<reference evidence="6" key="1">
    <citation type="journal article" date="2019" name="Int. J. Syst. Evol. Microbiol.">
        <title>The Global Catalogue of Microorganisms (GCM) 10K type strain sequencing project: providing services to taxonomists for standard genome sequencing and annotation.</title>
        <authorList>
            <consortium name="The Broad Institute Genomics Platform"/>
            <consortium name="The Broad Institute Genome Sequencing Center for Infectious Disease"/>
            <person name="Wu L."/>
            <person name="Ma J."/>
        </authorList>
    </citation>
    <scope>NUCLEOTIDE SEQUENCE [LARGE SCALE GENOMIC DNA]</scope>
    <source>
        <strain evidence="6">CCM 8896</strain>
    </source>
</reference>
<sequence length="1048" mass="116210">MRPLKLTLTNFGPYASEVIDFEKLAQTTLFLISGETGSGKTTIFDGLTYALYGDSATEDRSAESLRANFATGTEETQVTLVFEHQGKTYKISRWPKQIVQKKRGSGTREVAARGRLEIYQADKKIEEITKINDIGPRILAILQITRAQFVQIILLPQGEFRKFLTAPSPDKEVLLRKVFKTQLYQNWSSLLNDQLKAMNHKNEARQNNIEANLKQIQWQSAPENLANQTPQEQLDALTLQQQQAQIQLNALAQEIAQQQQSIQVQTTQLKEGQIRNQQIQELADLKVQQTALMQQAPAIETLKAQVTQLHWADKHAADYAHYQALQQQVAANQQAQIDQQTQIQTATAALTQAQTAAAVYDAQQAVQQQRQQQQTLETQQRPQFQKVATLKAQQQQLQTTSDAQQQQLTQLQQALTTKTAQQAQLQAQINELPALELQQQVQQQRQQSLKDWQTTSQTLQQQQIELQAASQKIQQQEQQQITLEAAVAAAKIEKETLTEQRLTNQIAELVQQLQPGTPCPICGSTDHPKPAVTAMAAPVTAAAVKQADLNFQTQSTALTELKTNLQQAKQQLTQGKTAQTQDIATLNQALISAEIMTATEDLATLSTKLTQAKTALAAETKAIAQQLIQGQQAKQTQTQLAADLQTLTTQLTAQQTQYDATMQQLQKITTQSEDNKAQLPSDFEDLAQLDAHLQQLAQVIDTFEKQKKAATDTLSQAQTALTQAQTTAVSLKTQGQALQQQLIETQEKLTAILKTYFQTADWAAFEALLAQVPTLEAKNETITAYAQEQTTLQGQIKAHQDFIADKPQLDLQALQQQILAAQEALTKLTARQKNENEQFVLNQAIVDRVQTDLTALGTQAADLHQLQQLVGVIRGGGELKLSLERYVLRTYLLEILQVANGHLHQLSSGRYNLEIHVAPGSHQKNTGLEIDVYDDNVGQTRSVHTLSGGESFIAALSLALALGEVIQNQAGGITIDALFIDEGFGSLDQEALQTVMAALRNLEGQHRLIGIISHVTALKTEIPCQIQVISNQDGRSHTRLILPPEERR</sequence>
<feature type="coiled-coil region" evidence="4">
    <location>
        <begin position="686"/>
        <end position="720"/>
    </location>
</feature>
<evidence type="ECO:0000256" key="2">
    <source>
        <dbReference type="ARBA" id="ARBA00011322"/>
    </source>
</evidence>
<dbReference type="PANTHER" id="PTHR32114">
    <property type="entry name" value="ABC TRANSPORTER ABCH.3"/>
    <property type="match status" value="1"/>
</dbReference>
<dbReference type="InterPro" id="IPR027417">
    <property type="entry name" value="P-loop_NTPase"/>
</dbReference>
<feature type="coiled-coil region" evidence="4">
    <location>
        <begin position="459"/>
        <end position="512"/>
    </location>
</feature>
<evidence type="ECO:0000256" key="3">
    <source>
        <dbReference type="ARBA" id="ARBA00013368"/>
    </source>
</evidence>
<keyword evidence="4" id="KW-0175">Coiled coil</keyword>
<accession>A0ABW4J8G5</accession>
<feature type="coiled-coil region" evidence="4">
    <location>
        <begin position="551"/>
        <end position="578"/>
    </location>
</feature>
<dbReference type="PROSITE" id="PS00675">
    <property type="entry name" value="SIGMA54_INTERACT_1"/>
    <property type="match status" value="1"/>
</dbReference>
<evidence type="ECO:0000313" key="6">
    <source>
        <dbReference type="Proteomes" id="UP001597267"/>
    </source>
</evidence>
<dbReference type="Proteomes" id="UP001597267">
    <property type="component" value="Unassembled WGS sequence"/>
</dbReference>
<dbReference type="EMBL" id="JBHTOP010000022">
    <property type="protein sequence ID" value="MFD1671949.1"/>
    <property type="molecule type" value="Genomic_DNA"/>
</dbReference>